<comment type="caution">
    <text evidence="2">The sequence shown here is derived from an EMBL/GenBank/DDBJ whole genome shotgun (WGS) entry which is preliminary data.</text>
</comment>
<reference evidence="2 3" key="1">
    <citation type="submission" date="2019-02" db="EMBL/GenBank/DDBJ databases">
        <title>Deep-cultivation of Planctomycetes and their phenomic and genomic characterization uncovers novel biology.</title>
        <authorList>
            <person name="Wiegand S."/>
            <person name="Jogler M."/>
            <person name="Boedeker C."/>
            <person name="Pinto D."/>
            <person name="Vollmers J."/>
            <person name="Rivas-Marin E."/>
            <person name="Kohn T."/>
            <person name="Peeters S.H."/>
            <person name="Heuer A."/>
            <person name="Rast P."/>
            <person name="Oberbeckmann S."/>
            <person name="Bunk B."/>
            <person name="Jeske O."/>
            <person name="Meyerdierks A."/>
            <person name="Storesund J.E."/>
            <person name="Kallscheuer N."/>
            <person name="Luecker S."/>
            <person name="Lage O.M."/>
            <person name="Pohl T."/>
            <person name="Merkel B.J."/>
            <person name="Hornburger P."/>
            <person name="Mueller R.-W."/>
            <person name="Bruemmer F."/>
            <person name="Labrenz M."/>
            <person name="Spormann A.M."/>
            <person name="Op Den Camp H."/>
            <person name="Overmann J."/>
            <person name="Amann R."/>
            <person name="Jetten M.S.M."/>
            <person name="Mascher T."/>
            <person name="Medema M.H."/>
            <person name="Devos D.P."/>
            <person name="Kaster A.-K."/>
            <person name="Ovreas L."/>
            <person name="Rohde M."/>
            <person name="Galperin M.Y."/>
            <person name="Jogler C."/>
        </authorList>
    </citation>
    <scope>NUCLEOTIDE SEQUENCE [LARGE SCALE GENOMIC DNA]</scope>
    <source>
        <strain evidence="2 3">Pla144</strain>
    </source>
</reference>
<keyword evidence="3" id="KW-1185">Reference proteome</keyword>
<keyword evidence="1" id="KW-0472">Membrane</keyword>
<keyword evidence="1" id="KW-1133">Transmembrane helix</keyword>
<protein>
    <submittedName>
        <fullName evidence="2">Uncharacterized protein</fullName>
    </submittedName>
</protein>
<organism evidence="2 3">
    <name type="scientific">Bythopirellula polymerisocia</name>
    <dbReference type="NCBI Taxonomy" id="2528003"/>
    <lineage>
        <taxon>Bacteria</taxon>
        <taxon>Pseudomonadati</taxon>
        <taxon>Planctomycetota</taxon>
        <taxon>Planctomycetia</taxon>
        <taxon>Pirellulales</taxon>
        <taxon>Lacipirellulaceae</taxon>
        <taxon>Bythopirellula</taxon>
    </lineage>
</organism>
<dbReference type="EMBL" id="SJPS01000002">
    <property type="protein sequence ID" value="TWU28165.1"/>
    <property type="molecule type" value="Genomic_DNA"/>
</dbReference>
<evidence type="ECO:0000313" key="3">
    <source>
        <dbReference type="Proteomes" id="UP000318437"/>
    </source>
</evidence>
<evidence type="ECO:0000256" key="1">
    <source>
        <dbReference type="SAM" id="Phobius"/>
    </source>
</evidence>
<evidence type="ECO:0000313" key="2">
    <source>
        <dbReference type="EMBL" id="TWU28165.1"/>
    </source>
</evidence>
<proteinExistence type="predicted"/>
<feature type="transmembrane region" description="Helical" evidence="1">
    <location>
        <begin position="12"/>
        <end position="33"/>
    </location>
</feature>
<sequence length="38" mass="4411">MSKKNNLLQARMLQLFYVIACQFVQLVLFTASIRHLDG</sequence>
<keyword evidence="1" id="KW-0812">Transmembrane</keyword>
<dbReference type="AlphaFoldDB" id="A0A5C6CWC9"/>
<name>A0A5C6CWC9_9BACT</name>
<gene>
    <name evidence="2" type="ORF">Pla144_14520</name>
</gene>
<dbReference type="Proteomes" id="UP000318437">
    <property type="component" value="Unassembled WGS sequence"/>
</dbReference>
<accession>A0A5C6CWC9</accession>